<dbReference type="Proteomes" id="UP001595075">
    <property type="component" value="Unassembled WGS sequence"/>
</dbReference>
<keyword evidence="2" id="KW-1185">Reference proteome</keyword>
<evidence type="ECO:0000313" key="1">
    <source>
        <dbReference type="EMBL" id="KAL2069391.1"/>
    </source>
</evidence>
<evidence type="ECO:0000313" key="2">
    <source>
        <dbReference type="Proteomes" id="UP001595075"/>
    </source>
</evidence>
<sequence length="120" mass="13566">MAKSKNKGNPSPNNILLSYTNYFEWEITTERELALAGALAHAIDAEIEEPAIDDYEAWKFYQKGRKAALKIIVMSLDLSMYLKYREVIINGNPYEIWKAITEEEGKLAEGGFTFPNVSAS</sequence>
<dbReference type="EMBL" id="JAZHXI010000007">
    <property type="protein sequence ID" value="KAL2069391.1"/>
    <property type="molecule type" value="Genomic_DNA"/>
</dbReference>
<accession>A0ABR4CJH8</accession>
<comment type="caution">
    <text evidence="1">The sequence shown here is derived from an EMBL/GenBank/DDBJ whole genome shotgun (WGS) entry which is preliminary data.</text>
</comment>
<organism evidence="1 2">
    <name type="scientific">Oculimacula yallundae</name>
    <dbReference type="NCBI Taxonomy" id="86028"/>
    <lineage>
        <taxon>Eukaryota</taxon>
        <taxon>Fungi</taxon>
        <taxon>Dikarya</taxon>
        <taxon>Ascomycota</taxon>
        <taxon>Pezizomycotina</taxon>
        <taxon>Leotiomycetes</taxon>
        <taxon>Helotiales</taxon>
        <taxon>Ploettnerulaceae</taxon>
        <taxon>Oculimacula</taxon>
    </lineage>
</organism>
<name>A0ABR4CJH8_9HELO</name>
<gene>
    <name evidence="1" type="ORF">VTL71DRAFT_14070</name>
</gene>
<protein>
    <submittedName>
        <fullName evidence="1">Uncharacterized protein</fullName>
    </submittedName>
</protein>
<proteinExistence type="predicted"/>
<reference evidence="1 2" key="1">
    <citation type="journal article" date="2024" name="Commun. Biol.">
        <title>Comparative genomic analysis of thermophilic fungi reveals convergent evolutionary adaptations and gene losses.</title>
        <authorList>
            <person name="Steindorff A.S."/>
            <person name="Aguilar-Pontes M.V."/>
            <person name="Robinson A.J."/>
            <person name="Andreopoulos B."/>
            <person name="LaButti K."/>
            <person name="Kuo A."/>
            <person name="Mondo S."/>
            <person name="Riley R."/>
            <person name="Otillar R."/>
            <person name="Haridas S."/>
            <person name="Lipzen A."/>
            <person name="Grimwood J."/>
            <person name="Schmutz J."/>
            <person name="Clum A."/>
            <person name="Reid I.D."/>
            <person name="Moisan M.C."/>
            <person name="Butler G."/>
            <person name="Nguyen T.T.M."/>
            <person name="Dewar K."/>
            <person name="Conant G."/>
            <person name="Drula E."/>
            <person name="Henrissat B."/>
            <person name="Hansel C."/>
            <person name="Singer S."/>
            <person name="Hutchinson M.I."/>
            <person name="de Vries R.P."/>
            <person name="Natvig D.O."/>
            <person name="Powell A.J."/>
            <person name="Tsang A."/>
            <person name="Grigoriev I.V."/>
        </authorList>
    </citation>
    <scope>NUCLEOTIDE SEQUENCE [LARGE SCALE GENOMIC DNA]</scope>
    <source>
        <strain evidence="1 2">CBS 494.80</strain>
    </source>
</reference>